<proteinExistence type="predicted"/>
<gene>
    <name evidence="2" type="ORF">J2X06_001984</name>
</gene>
<evidence type="ECO:0000313" key="3">
    <source>
        <dbReference type="Proteomes" id="UP001251524"/>
    </source>
</evidence>
<reference evidence="2 3" key="1">
    <citation type="submission" date="2023-07" db="EMBL/GenBank/DDBJ databases">
        <title>Sorghum-associated microbial communities from plants grown in Nebraska, USA.</title>
        <authorList>
            <person name="Schachtman D."/>
        </authorList>
    </citation>
    <scope>NUCLEOTIDE SEQUENCE [LARGE SCALE GENOMIC DNA]</scope>
    <source>
        <strain evidence="2 3">BE198</strain>
    </source>
</reference>
<dbReference type="SUPFAM" id="SSF89946">
    <property type="entry name" value="Hypothetical protein VC0424"/>
    <property type="match status" value="1"/>
</dbReference>
<dbReference type="EMBL" id="JAVDVY010000002">
    <property type="protein sequence ID" value="MDR7134775.1"/>
    <property type="molecule type" value="Genomic_DNA"/>
</dbReference>
<comment type="caution">
    <text evidence="2">The sequence shown here is derived from an EMBL/GenBank/DDBJ whole genome shotgun (WGS) entry which is preliminary data.</text>
</comment>
<dbReference type="Proteomes" id="UP001251524">
    <property type="component" value="Unassembled WGS sequence"/>
</dbReference>
<dbReference type="RefSeq" id="WP_310061681.1">
    <property type="nucleotide sequence ID" value="NZ_JAVDVY010000002.1"/>
</dbReference>
<dbReference type="Gene3D" id="3.30.70.970">
    <property type="entry name" value="RraB-like"/>
    <property type="match status" value="1"/>
</dbReference>
<dbReference type="Pfam" id="PF06877">
    <property type="entry name" value="RraB"/>
    <property type="match status" value="1"/>
</dbReference>
<sequence>MRGLQMAMIPDDENGQVLKRMLEDGDDLSRERGIEFFHVFADEDRANAFAEAAEALPDVVVDSPESDDEGVWQVCVVRVMVPKHAAITALERELGELAETHGGFSDGWGSPMADDGGH</sequence>
<evidence type="ECO:0000313" key="2">
    <source>
        <dbReference type="EMBL" id="MDR7134775.1"/>
    </source>
</evidence>
<keyword evidence="3" id="KW-1185">Reference proteome</keyword>
<dbReference type="InterPro" id="IPR036701">
    <property type="entry name" value="RraB-like_sf"/>
</dbReference>
<evidence type="ECO:0000259" key="1">
    <source>
        <dbReference type="Pfam" id="PF06877"/>
    </source>
</evidence>
<feature type="domain" description="Regulator of ribonuclease activity B" evidence="1">
    <location>
        <begin position="12"/>
        <end position="109"/>
    </location>
</feature>
<dbReference type="InterPro" id="IPR009671">
    <property type="entry name" value="RraB_dom"/>
</dbReference>
<organism evidence="2 3">
    <name type="scientific">Lysobacter niastensis</name>
    <dbReference type="NCBI Taxonomy" id="380629"/>
    <lineage>
        <taxon>Bacteria</taxon>
        <taxon>Pseudomonadati</taxon>
        <taxon>Pseudomonadota</taxon>
        <taxon>Gammaproteobacteria</taxon>
        <taxon>Lysobacterales</taxon>
        <taxon>Lysobacteraceae</taxon>
        <taxon>Lysobacter</taxon>
    </lineage>
</organism>
<accession>A0ABU1WBJ6</accession>
<name>A0ABU1WBJ6_9GAMM</name>
<protein>
    <submittedName>
        <fullName evidence="2">Regulator of RNase E activity RraB</fullName>
    </submittedName>
</protein>